<dbReference type="eggNOG" id="ENOG502QR2J">
    <property type="taxonomic scope" value="Eukaryota"/>
</dbReference>
<dbReference type="FunCoup" id="A0A061DHN3">
    <property type="interactions" value="187"/>
</dbReference>
<dbReference type="GO" id="GO:0009696">
    <property type="term" value="P:salicylic acid metabolic process"/>
    <property type="evidence" value="ECO:0000318"/>
    <property type="project" value="GO_Central"/>
</dbReference>
<dbReference type="Gramene" id="EOX91301">
    <property type="protein sequence ID" value="EOX91301"/>
    <property type="gene ID" value="TCM_000543"/>
</dbReference>
<dbReference type="HOGENOM" id="CLU_046066_0_1_1"/>
<evidence type="ECO:0000256" key="1">
    <source>
        <dbReference type="ARBA" id="ARBA00022801"/>
    </source>
</evidence>
<protein>
    <submittedName>
        <fullName evidence="3">Salicylic acid-binding protein 2</fullName>
    </submittedName>
</protein>
<sequence>MTEFRKQKHFILVHGACHGAWCWYKLKPRLESAGHRVTAIDLAASGINMNAIQSVHTMNEYTKPLLEILASLPPGEKVILVGHSLGGLNLALAMDKFPEKISAGVFLTAFMPDTAHQPSFVLEQYWKRTPAEAWLDTEFAPYGRPEQSLMSMFFGPKFLTYKLYQLSPVEDLELAKALIRPGSLFVSDLSKADKLSNERYGCVPRVYVVCNEDKGIPEKFQRWMIENFEVNDVMEIKDADHMAMFSKPQELCDCLSEIAQKYE</sequence>
<keyword evidence="4" id="KW-1185">Reference proteome</keyword>
<dbReference type="GO" id="GO:0009694">
    <property type="term" value="P:jasmonic acid metabolic process"/>
    <property type="evidence" value="ECO:0000318"/>
    <property type="project" value="GO_Central"/>
</dbReference>
<dbReference type="InterPro" id="IPR000073">
    <property type="entry name" value="AB_hydrolase_1"/>
</dbReference>
<dbReference type="Gene3D" id="3.40.50.1820">
    <property type="entry name" value="alpha/beta hydrolase"/>
    <property type="match status" value="1"/>
</dbReference>
<accession>A0A061DHN3</accession>
<dbReference type="OMA" id="CAFMPDH"/>
<organism evidence="3 4">
    <name type="scientific">Theobroma cacao</name>
    <name type="common">Cacao</name>
    <name type="synonym">Cocoa</name>
    <dbReference type="NCBI Taxonomy" id="3641"/>
    <lineage>
        <taxon>Eukaryota</taxon>
        <taxon>Viridiplantae</taxon>
        <taxon>Streptophyta</taxon>
        <taxon>Embryophyta</taxon>
        <taxon>Tracheophyta</taxon>
        <taxon>Spermatophyta</taxon>
        <taxon>Magnoliopsida</taxon>
        <taxon>eudicotyledons</taxon>
        <taxon>Gunneridae</taxon>
        <taxon>Pentapetalae</taxon>
        <taxon>rosids</taxon>
        <taxon>malvids</taxon>
        <taxon>Malvales</taxon>
        <taxon>Malvaceae</taxon>
        <taxon>Byttnerioideae</taxon>
        <taxon>Theobroma</taxon>
    </lineage>
</organism>
<dbReference type="Proteomes" id="UP000026915">
    <property type="component" value="Chromosome 1"/>
</dbReference>
<gene>
    <name evidence="3" type="ORF">TCM_000543</name>
</gene>
<keyword evidence="1" id="KW-0378">Hydrolase</keyword>
<name>A0A061DHN3_THECC</name>
<dbReference type="InParanoid" id="A0A061DHN3"/>
<evidence type="ECO:0000313" key="3">
    <source>
        <dbReference type="EMBL" id="EOX91301.1"/>
    </source>
</evidence>
<evidence type="ECO:0000259" key="2">
    <source>
        <dbReference type="Pfam" id="PF12697"/>
    </source>
</evidence>
<dbReference type="SUPFAM" id="SSF53474">
    <property type="entry name" value="alpha/beta-Hydrolases"/>
    <property type="match status" value="1"/>
</dbReference>
<dbReference type="AlphaFoldDB" id="A0A061DHN3"/>
<evidence type="ECO:0000313" key="4">
    <source>
        <dbReference type="Proteomes" id="UP000026915"/>
    </source>
</evidence>
<dbReference type="FunFam" id="3.40.50.1820:FF:000051">
    <property type="entry name" value="(S)-hydroxynitrile lyase"/>
    <property type="match status" value="1"/>
</dbReference>
<dbReference type="GO" id="GO:0080032">
    <property type="term" value="F:methyl jasmonate esterase activity"/>
    <property type="evidence" value="ECO:0000318"/>
    <property type="project" value="GO_Central"/>
</dbReference>
<dbReference type="PANTHER" id="PTHR10992:SF1083">
    <property type="entry name" value="METHYLESTERASE 1"/>
    <property type="match status" value="1"/>
</dbReference>
<dbReference type="GO" id="GO:0080030">
    <property type="term" value="F:methyl indole-3-acetate esterase activity"/>
    <property type="evidence" value="ECO:0000318"/>
    <property type="project" value="GO_Central"/>
</dbReference>
<proteinExistence type="predicted"/>
<dbReference type="PANTHER" id="PTHR10992">
    <property type="entry name" value="METHYLESTERASE FAMILY MEMBER"/>
    <property type="match status" value="1"/>
</dbReference>
<dbReference type="InterPro" id="IPR029058">
    <property type="entry name" value="AB_hydrolase_fold"/>
</dbReference>
<dbReference type="EMBL" id="CM001879">
    <property type="protein sequence ID" value="EOX91301.1"/>
    <property type="molecule type" value="Genomic_DNA"/>
</dbReference>
<reference evidence="3 4" key="1">
    <citation type="journal article" date="2013" name="Genome Biol.">
        <title>The genome sequence of the most widely cultivated cacao type and its use to identify candidate genes regulating pod color.</title>
        <authorList>
            <person name="Motamayor J.C."/>
            <person name="Mockaitis K."/>
            <person name="Schmutz J."/>
            <person name="Haiminen N."/>
            <person name="Iii D.L."/>
            <person name="Cornejo O."/>
            <person name="Findley S.D."/>
            <person name="Zheng P."/>
            <person name="Utro F."/>
            <person name="Royaert S."/>
            <person name="Saski C."/>
            <person name="Jenkins J."/>
            <person name="Podicheti R."/>
            <person name="Zhao M."/>
            <person name="Scheffler B.E."/>
            <person name="Stack J.C."/>
            <person name="Feltus F.A."/>
            <person name="Mustiga G.M."/>
            <person name="Amores F."/>
            <person name="Phillips W."/>
            <person name="Marelli J.P."/>
            <person name="May G.D."/>
            <person name="Shapiro H."/>
            <person name="Ma J."/>
            <person name="Bustamante C.D."/>
            <person name="Schnell R.J."/>
            <person name="Main D."/>
            <person name="Gilbert D."/>
            <person name="Parida L."/>
            <person name="Kuhn D.N."/>
        </authorList>
    </citation>
    <scope>NUCLEOTIDE SEQUENCE [LARGE SCALE GENOMIC DNA]</scope>
    <source>
        <strain evidence="4">cv. Matina 1-6</strain>
    </source>
</reference>
<dbReference type="InterPro" id="IPR045889">
    <property type="entry name" value="MES/HNL"/>
</dbReference>
<dbReference type="Pfam" id="PF12697">
    <property type="entry name" value="Abhydrolase_6"/>
    <property type="match status" value="1"/>
</dbReference>
<feature type="domain" description="AB hydrolase-1" evidence="2">
    <location>
        <begin position="11"/>
        <end position="252"/>
    </location>
</feature>
<dbReference type="GO" id="GO:0080031">
    <property type="term" value="F:methyl salicylate esterase activity"/>
    <property type="evidence" value="ECO:0000318"/>
    <property type="project" value="GO_Central"/>
</dbReference>